<accession>A0A517M534</accession>
<evidence type="ECO:0000256" key="1">
    <source>
        <dbReference type="SAM" id="SignalP"/>
    </source>
</evidence>
<keyword evidence="1" id="KW-0732">Signal</keyword>
<name>A0A517M534_9BACT</name>
<evidence type="ECO:0000313" key="2">
    <source>
        <dbReference type="EMBL" id="QDS89976.1"/>
    </source>
</evidence>
<organism evidence="2 3">
    <name type="scientific">Rosistilla ulvae</name>
    <dbReference type="NCBI Taxonomy" id="1930277"/>
    <lineage>
        <taxon>Bacteria</taxon>
        <taxon>Pseudomonadati</taxon>
        <taxon>Planctomycetota</taxon>
        <taxon>Planctomycetia</taxon>
        <taxon>Pirellulales</taxon>
        <taxon>Pirellulaceae</taxon>
        <taxon>Rosistilla</taxon>
    </lineage>
</organism>
<reference evidence="2 3" key="1">
    <citation type="submission" date="2019-02" db="EMBL/GenBank/DDBJ databases">
        <title>Deep-cultivation of Planctomycetes and their phenomic and genomic characterization uncovers novel biology.</title>
        <authorList>
            <person name="Wiegand S."/>
            <person name="Jogler M."/>
            <person name="Boedeker C."/>
            <person name="Pinto D."/>
            <person name="Vollmers J."/>
            <person name="Rivas-Marin E."/>
            <person name="Kohn T."/>
            <person name="Peeters S.H."/>
            <person name="Heuer A."/>
            <person name="Rast P."/>
            <person name="Oberbeckmann S."/>
            <person name="Bunk B."/>
            <person name="Jeske O."/>
            <person name="Meyerdierks A."/>
            <person name="Storesund J.E."/>
            <person name="Kallscheuer N."/>
            <person name="Luecker S."/>
            <person name="Lage O.M."/>
            <person name="Pohl T."/>
            <person name="Merkel B.J."/>
            <person name="Hornburger P."/>
            <person name="Mueller R.-W."/>
            <person name="Bruemmer F."/>
            <person name="Labrenz M."/>
            <person name="Spormann A.M."/>
            <person name="Op den Camp H."/>
            <person name="Overmann J."/>
            <person name="Amann R."/>
            <person name="Jetten M.S.M."/>
            <person name="Mascher T."/>
            <person name="Medema M.H."/>
            <person name="Devos D.P."/>
            <person name="Kaster A.-K."/>
            <person name="Ovreas L."/>
            <person name="Rohde M."/>
            <person name="Galperin M.Y."/>
            <person name="Jogler C."/>
        </authorList>
    </citation>
    <scope>NUCLEOTIDE SEQUENCE [LARGE SCALE GENOMIC DNA]</scope>
    <source>
        <strain evidence="2 3">EC9</strain>
    </source>
</reference>
<keyword evidence="3" id="KW-1185">Reference proteome</keyword>
<dbReference type="PROSITE" id="PS51257">
    <property type="entry name" value="PROKAR_LIPOPROTEIN"/>
    <property type="match status" value="1"/>
</dbReference>
<feature type="signal peptide" evidence="1">
    <location>
        <begin position="1"/>
        <end position="26"/>
    </location>
</feature>
<dbReference type="KEGG" id="ruv:EC9_41780"/>
<sequence length="147" mass="15662" precursor="true">MIQFPTRISTCSVAILLFVPSLTALVGCGASDAGPGKYSVTGNVTFQGQPLPEGEILFAPDTSSGNQGPASVAYVKDGKFSTQPGMGLVGGAYTLEVTGYQTKSEMDQDGEPIVEPLFDTFVTSHKFEHQDSTYDFAVEPSENKKKR</sequence>
<dbReference type="AlphaFoldDB" id="A0A517M534"/>
<dbReference type="OrthoDB" id="289094at2"/>
<feature type="chain" id="PRO_5022143616" description="Carboxypeptidase regulatory-like domain-containing protein" evidence="1">
    <location>
        <begin position="27"/>
        <end position="147"/>
    </location>
</feature>
<evidence type="ECO:0008006" key="4">
    <source>
        <dbReference type="Google" id="ProtNLM"/>
    </source>
</evidence>
<dbReference type="EMBL" id="CP036261">
    <property type="protein sequence ID" value="QDS89976.1"/>
    <property type="molecule type" value="Genomic_DNA"/>
</dbReference>
<evidence type="ECO:0000313" key="3">
    <source>
        <dbReference type="Proteomes" id="UP000319557"/>
    </source>
</evidence>
<proteinExistence type="predicted"/>
<gene>
    <name evidence="2" type="ORF">EC9_41780</name>
</gene>
<dbReference type="RefSeq" id="WP_145347895.1">
    <property type="nucleotide sequence ID" value="NZ_CP036261.1"/>
</dbReference>
<protein>
    <recommendedName>
        <fullName evidence="4">Carboxypeptidase regulatory-like domain-containing protein</fullName>
    </recommendedName>
</protein>
<dbReference type="Proteomes" id="UP000319557">
    <property type="component" value="Chromosome"/>
</dbReference>